<comment type="function">
    <text evidence="18">Core subunit of the mitochondrial membrane respiratory chain NADH dehydrogenase (Complex I) which catalyzes electron transfer from NADH through the respiratory chain, using ubiquinone as an electron acceptor. Essential for the catalytic activity and assembly of complex I.</text>
</comment>
<evidence type="ECO:0000256" key="5">
    <source>
        <dbReference type="ARBA" id="ARBA00021008"/>
    </source>
</evidence>
<evidence type="ECO:0000256" key="2">
    <source>
        <dbReference type="ARBA" id="ARBA00004448"/>
    </source>
</evidence>
<dbReference type="PANTHER" id="PTHR46552:SF1">
    <property type="entry name" value="NADH-UBIQUINONE OXIDOREDUCTASE CHAIN 2"/>
    <property type="match status" value="1"/>
</dbReference>
<dbReference type="GO" id="GO:0008137">
    <property type="term" value="F:NADH dehydrogenase (ubiquinone) activity"/>
    <property type="evidence" value="ECO:0007669"/>
    <property type="project" value="UniProtKB-EC"/>
</dbReference>
<comment type="catalytic activity">
    <reaction evidence="17 18">
        <text>a ubiquinone + NADH + 5 H(+)(in) = a ubiquinol + NAD(+) + 4 H(+)(out)</text>
        <dbReference type="Rhea" id="RHEA:29091"/>
        <dbReference type="Rhea" id="RHEA-COMP:9565"/>
        <dbReference type="Rhea" id="RHEA-COMP:9566"/>
        <dbReference type="ChEBI" id="CHEBI:15378"/>
        <dbReference type="ChEBI" id="CHEBI:16389"/>
        <dbReference type="ChEBI" id="CHEBI:17976"/>
        <dbReference type="ChEBI" id="CHEBI:57540"/>
        <dbReference type="ChEBI" id="CHEBI:57945"/>
        <dbReference type="EC" id="7.1.1.2"/>
    </reaction>
</comment>
<evidence type="ECO:0000313" key="20">
    <source>
        <dbReference type="EMBL" id="ALO71131.1"/>
    </source>
</evidence>
<dbReference type="GO" id="GO:0005743">
    <property type="term" value="C:mitochondrial inner membrane"/>
    <property type="evidence" value="ECO:0007669"/>
    <property type="project" value="UniProtKB-SubCell"/>
</dbReference>
<gene>
    <name evidence="20" type="primary">nad2</name>
</gene>
<evidence type="ECO:0000256" key="13">
    <source>
        <dbReference type="ARBA" id="ARBA00023027"/>
    </source>
</evidence>
<keyword evidence="13 18" id="KW-0520">NAD</keyword>
<comment type="function">
    <text evidence="1">Core subunit of the mitochondrial membrane respiratory chain NADH dehydrogenase (Complex I) that is believed to belong to the minimal assembly required for catalysis. Complex I functions in the transfer of electrons from NADH to the respiratory chain. The immediate electron acceptor for the enzyme is believed to be ubiquinone.</text>
</comment>
<evidence type="ECO:0000256" key="3">
    <source>
        <dbReference type="ARBA" id="ARBA00007012"/>
    </source>
</evidence>
<evidence type="ECO:0000256" key="17">
    <source>
        <dbReference type="ARBA" id="ARBA00049551"/>
    </source>
</evidence>
<feature type="transmembrane region" description="Helical" evidence="18">
    <location>
        <begin position="220"/>
        <end position="243"/>
    </location>
</feature>
<feature type="transmembrane region" description="Helical" evidence="18">
    <location>
        <begin position="297"/>
        <end position="320"/>
    </location>
</feature>
<keyword evidence="12 18" id="KW-1133">Transmembrane helix</keyword>
<evidence type="ECO:0000256" key="15">
    <source>
        <dbReference type="ARBA" id="ARBA00023128"/>
    </source>
</evidence>
<dbReference type="Pfam" id="PF00361">
    <property type="entry name" value="Proton_antipo_M"/>
    <property type="match status" value="1"/>
</dbReference>
<dbReference type="InterPro" id="IPR050175">
    <property type="entry name" value="Complex_I_Subunit_2"/>
</dbReference>
<feature type="transmembrane region" description="Helical" evidence="18">
    <location>
        <begin position="131"/>
        <end position="153"/>
    </location>
</feature>
<keyword evidence="10 18" id="KW-1278">Translocase</keyword>
<keyword evidence="15 18" id="KW-0496">Mitochondrion</keyword>
<reference evidence="20" key="1">
    <citation type="submission" date="2015-09" db="EMBL/GenBank/DDBJ databases">
        <title>Staphyliniformia phylogenetics from de novo mitogenomic assemblies.</title>
        <authorList>
            <person name="Favreau E.A."/>
            <person name="Linard B."/>
            <person name="Vogler A.P."/>
        </authorList>
    </citation>
    <scope>NUCLEOTIDE SEQUENCE</scope>
</reference>
<dbReference type="InterPro" id="IPR001750">
    <property type="entry name" value="ND/Mrp_TM"/>
</dbReference>
<evidence type="ECO:0000256" key="6">
    <source>
        <dbReference type="ARBA" id="ARBA00022448"/>
    </source>
</evidence>
<evidence type="ECO:0000256" key="11">
    <source>
        <dbReference type="ARBA" id="ARBA00022982"/>
    </source>
</evidence>
<feature type="transmembrane region" description="Helical" evidence="18">
    <location>
        <begin position="160"/>
        <end position="178"/>
    </location>
</feature>
<dbReference type="EC" id="7.1.1.2" evidence="4 18"/>
<sequence>MISSLISISANSWMGMWMGLEINLLSIIPLMNSTKNLYSSESSIKYFITQALASTIILMSIIFMMKSNNLSFNMPYLFSMIFNSAMFTKMGAAPFHFWFPEIMEGLTWMNALIMLTWQKITPMVLTNYNFINLYFLSSIIICSMLISGILGLNQTSIRKILTYSSINHIGWMISSFLILETLWIYYFLIYSFMLILMISILNLYNIFSINQLIIFMNKNFLIYLFFILNFMSLSGLPPFIGFFPKWLTIQYLINYNFFMITYIMIIMTLISIYFYLRLMFSSLSLSSNEPFSLKKNSNNFILMTLNFMNISLLPVCTLIFNFI</sequence>
<dbReference type="EMBL" id="KT780693">
    <property type="protein sequence ID" value="ALO71131.1"/>
    <property type="molecule type" value="Genomic_DNA"/>
</dbReference>
<feature type="domain" description="NADH:quinone oxidoreductase/Mrp antiporter transmembrane" evidence="19">
    <location>
        <begin position="10"/>
        <end position="271"/>
    </location>
</feature>
<geneLocation type="mitochondrion" evidence="20"/>
<accession>A0A0S2M8Z0</accession>
<evidence type="ECO:0000256" key="14">
    <source>
        <dbReference type="ARBA" id="ARBA00023075"/>
    </source>
</evidence>
<dbReference type="PANTHER" id="PTHR46552">
    <property type="entry name" value="NADH-UBIQUINONE OXIDOREDUCTASE CHAIN 2"/>
    <property type="match status" value="1"/>
</dbReference>
<evidence type="ECO:0000256" key="12">
    <source>
        <dbReference type="ARBA" id="ARBA00022989"/>
    </source>
</evidence>
<evidence type="ECO:0000256" key="4">
    <source>
        <dbReference type="ARBA" id="ARBA00012944"/>
    </source>
</evidence>
<keyword evidence="9 18" id="KW-0999">Mitochondrion inner membrane</keyword>
<keyword evidence="8 18" id="KW-0812">Transmembrane</keyword>
<keyword evidence="6" id="KW-0813">Transport</keyword>
<keyword evidence="7 18" id="KW-0679">Respiratory chain</keyword>
<feature type="transmembrane region" description="Helical" evidence="18">
    <location>
        <begin position="255"/>
        <end position="276"/>
    </location>
</feature>
<keyword evidence="11 18" id="KW-0249">Electron transport</keyword>
<protein>
    <recommendedName>
        <fullName evidence="5 18">NADH-ubiquinone oxidoreductase chain 2</fullName>
        <ecNumber evidence="4 18">7.1.1.2</ecNumber>
    </recommendedName>
</protein>
<keyword evidence="14 18" id="KW-0830">Ubiquinone</keyword>
<evidence type="ECO:0000256" key="10">
    <source>
        <dbReference type="ARBA" id="ARBA00022967"/>
    </source>
</evidence>
<dbReference type="GO" id="GO:0006120">
    <property type="term" value="P:mitochondrial electron transport, NADH to ubiquinone"/>
    <property type="evidence" value="ECO:0007669"/>
    <property type="project" value="InterPro"/>
</dbReference>
<evidence type="ECO:0000256" key="9">
    <source>
        <dbReference type="ARBA" id="ARBA00022792"/>
    </source>
</evidence>
<evidence type="ECO:0000256" key="8">
    <source>
        <dbReference type="ARBA" id="ARBA00022692"/>
    </source>
</evidence>
<evidence type="ECO:0000256" key="18">
    <source>
        <dbReference type="RuleBase" id="RU003403"/>
    </source>
</evidence>
<evidence type="ECO:0000256" key="1">
    <source>
        <dbReference type="ARBA" id="ARBA00003257"/>
    </source>
</evidence>
<feature type="transmembrane region" description="Helical" evidence="18">
    <location>
        <begin position="12"/>
        <end position="31"/>
    </location>
</feature>
<comment type="similarity">
    <text evidence="3 18">Belongs to the complex I subunit 2 family.</text>
</comment>
<dbReference type="InterPro" id="IPR003917">
    <property type="entry name" value="NADH_UbQ_OxRdtase_chain2"/>
</dbReference>
<feature type="transmembrane region" description="Helical" evidence="18">
    <location>
        <begin position="184"/>
        <end position="208"/>
    </location>
</feature>
<name>A0A0S2M8Z0_9COLE</name>
<organism evidence="20">
    <name type="scientific">Pselaphinae sp. 11 EF-2015</name>
    <dbReference type="NCBI Taxonomy" id="1756855"/>
    <lineage>
        <taxon>Eukaryota</taxon>
        <taxon>Metazoa</taxon>
        <taxon>Ecdysozoa</taxon>
        <taxon>Arthropoda</taxon>
        <taxon>Hexapoda</taxon>
        <taxon>Insecta</taxon>
        <taxon>Pterygota</taxon>
        <taxon>Neoptera</taxon>
        <taxon>Endopterygota</taxon>
        <taxon>Coleoptera</taxon>
        <taxon>Polyphaga</taxon>
        <taxon>Staphyliniformia</taxon>
        <taxon>Staphylinidae</taxon>
        <taxon>Omaliinae group</taxon>
        <taxon>Pselaphinae</taxon>
    </lineage>
</organism>
<evidence type="ECO:0000256" key="16">
    <source>
        <dbReference type="ARBA" id="ARBA00023136"/>
    </source>
</evidence>
<evidence type="ECO:0000259" key="19">
    <source>
        <dbReference type="Pfam" id="PF00361"/>
    </source>
</evidence>
<keyword evidence="16 18" id="KW-0472">Membrane</keyword>
<comment type="subcellular location">
    <subcellularLocation>
        <location evidence="2 18">Mitochondrion inner membrane</location>
        <topology evidence="2 18">Multi-pass membrane protein</topology>
    </subcellularLocation>
</comment>
<proteinExistence type="inferred from homology"/>
<evidence type="ECO:0000256" key="7">
    <source>
        <dbReference type="ARBA" id="ARBA00022660"/>
    </source>
</evidence>
<feature type="transmembrane region" description="Helical" evidence="18">
    <location>
        <begin position="76"/>
        <end position="99"/>
    </location>
</feature>
<feature type="transmembrane region" description="Helical" evidence="18">
    <location>
        <begin position="43"/>
        <end position="64"/>
    </location>
</feature>
<dbReference type="PRINTS" id="PR01436">
    <property type="entry name" value="NADHDHGNASE2"/>
</dbReference>
<dbReference type="AlphaFoldDB" id="A0A0S2M8Z0"/>